<proteinExistence type="predicted"/>
<dbReference type="RefSeq" id="XP_039131855.1">
    <property type="nucleotide sequence ID" value="XM_039275921.1"/>
</dbReference>
<dbReference type="AlphaFoldDB" id="A0AB40BYA0"/>
<dbReference type="PANTHER" id="PTHR31973">
    <property type="entry name" value="POLYPROTEIN, PUTATIVE-RELATED"/>
    <property type="match status" value="1"/>
</dbReference>
<keyword evidence="6" id="KW-1185">Reference proteome</keyword>
<feature type="domain" description="SWIM-type" evidence="5">
    <location>
        <begin position="318"/>
        <end position="350"/>
    </location>
</feature>
<dbReference type="InterPro" id="IPR018289">
    <property type="entry name" value="MULE_transposase_dom"/>
</dbReference>
<evidence type="ECO:0000313" key="7">
    <source>
        <dbReference type="RefSeq" id="XP_039131855.1"/>
    </source>
</evidence>
<dbReference type="SMART" id="SM00575">
    <property type="entry name" value="ZnF_PMZ"/>
    <property type="match status" value="1"/>
</dbReference>
<sequence>MVRAQLGVFITSKVCRNAESLVMKKTEEKFREDFKVLNNYALELQATNPGSSVLVVAEKVNHNEFPVFQKMYIYLAAVGEGVLVGCRQIIGVDGCFLKGLLKGQLLMVVGRDGNNQMFPLAWAVVEKETTETWAWFFENLMIDLGMGEGLGWSLISDMQKGLIHAVKDLLPFIEHRMCARHIYARWGKKHQGKELQLQFWNVAISTSIPEMKKHLDQMRKMKGGDNAVEELLEKWPVQGWCQACFNDQVKCEVIDNNLCETFNGVVLDVRSRPVISMLETIRQYVMMRIAVKKDYASRWAGDYGPNVAAMIEKEREAYVITLAEQTCSCGKWSKTGIPCQHSMAAIAFQGEDPTNYITHWFRKETYEKAYQFAVNPVKGRDFWPVSDEGPLLPPFVKRMPDRANYNSTCPKRTKRTNASDTTSNISETSIQNKNVDVTIKGRKKYSAGMPPIQVLRIGLAELLISYKLIPANSFKTCTEFFTLAC</sequence>
<keyword evidence="3" id="KW-0862">Zinc</keyword>
<keyword evidence="1" id="KW-0479">Metal-binding</keyword>
<evidence type="ECO:0000256" key="1">
    <source>
        <dbReference type="ARBA" id="ARBA00022723"/>
    </source>
</evidence>
<dbReference type="InterPro" id="IPR006564">
    <property type="entry name" value="Znf_PMZ"/>
</dbReference>
<accession>A0AB40BYA0</accession>
<dbReference type="Pfam" id="PF10551">
    <property type="entry name" value="MULE"/>
    <property type="match status" value="1"/>
</dbReference>
<evidence type="ECO:0000256" key="2">
    <source>
        <dbReference type="ARBA" id="ARBA00022771"/>
    </source>
</evidence>
<evidence type="ECO:0000313" key="6">
    <source>
        <dbReference type="Proteomes" id="UP001515500"/>
    </source>
</evidence>
<dbReference type="GO" id="GO:0008270">
    <property type="term" value="F:zinc ion binding"/>
    <property type="evidence" value="ECO:0007669"/>
    <property type="project" value="UniProtKB-KW"/>
</dbReference>
<dbReference type="PANTHER" id="PTHR31973:SF197">
    <property type="entry name" value="SWIM-TYPE DOMAIN-CONTAINING PROTEIN"/>
    <property type="match status" value="1"/>
</dbReference>
<dbReference type="Proteomes" id="UP001515500">
    <property type="component" value="Chromosome 9"/>
</dbReference>
<evidence type="ECO:0000256" key="4">
    <source>
        <dbReference type="PROSITE-ProRule" id="PRU00325"/>
    </source>
</evidence>
<dbReference type="InterPro" id="IPR007527">
    <property type="entry name" value="Znf_SWIM"/>
</dbReference>
<dbReference type="PROSITE" id="PS50966">
    <property type="entry name" value="ZF_SWIM"/>
    <property type="match status" value="1"/>
</dbReference>
<protein>
    <submittedName>
        <fullName evidence="7">Uncharacterized protein LOC120268592</fullName>
    </submittedName>
</protein>
<reference evidence="7" key="1">
    <citation type="submission" date="2025-08" db="UniProtKB">
        <authorList>
            <consortium name="RefSeq"/>
        </authorList>
    </citation>
    <scope>IDENTIFICATION</scope>
</reference>
<name>A0AB40BYA0_DIOCR</name>
<evidence type="ECO:0000259" key="5">
    <source>
        <dbReference type="PROSITE" id="PS50966"/>
    </source>
</evidence>
<gene>
    <name evidence="7" type="primary">LOC120268592</name>
</gene>
<dbReference type="Pfam" id="PF04434">
    <property type="entry name" value="SWIM"/>
    <property type="match status" value="1"/>
</dbReference>
<evidence type="ECO:0000256" key="3">
    <source>
        <dbReference type="ARBA" id="ARBA00022833"/>
    </source>
</evidence>
<keyword evidence="2 4" id="KW-0863">Zinc-finger</keyword>
<dbReference type="GeneID" id="120268592"/>
<organism evidence="6 7">
    <name type="scientific">Dioscorea cayennensis subsp. rotundata</name>
    <name type="common">White Guinea yam</name>
    <name type="synonym">Dioscorea rotundata</name>
    <dbReference type="NCBI Taxonomy" id="55577"/>
    <lineage>
        <taxon>Eukaryota</taxon>
        <taxon>Viridiplantae</taxon>
        <taxon>Streptophyta</taxon>
        <taxon>Embryophyta</taxon>
        <taxon>Tracheophyta</taxon>
        <taxon>Spermatophyta</taxon>
        <taxon>Magnoliopsida</taxon>
        <taxon>Liliopsida</taxon>
        <taxon>Dioscoreales</taxon>
        <taxon>Dioscoreaceae</taxon>
        <taxon>Dioscorea</taxon>
    </lineage>
</organism>